<feature type="compositionally biased region" description="Pro residues" evidence="10">
    <location>
        <begin position="13"/>
        <end position="30"/>
    </location>
</feature>
<keyword evidence="4" id="KW-0507">mRNA processing</keyword>
<gene>
    <name evidence="11" type="ORF">L198_04486</name>
</gene>
<dbReference type="EC" id="3.1.3.16" evidence="3"/>
<dbReference type="GeneID" id="30193699"/>
<evidence type="ECO:0000256" key="10">
    <source>
        <dbReference type="SAM" id="MobiDB-lite"/>
    </source>
</evidence>
<dbReference type="FunFam" id="3.40.50.2300:FF:000039">
    <property type="entry name" value="RNA polymerase II subunit A C-terminal domain phosphatase"/>
    <property type="match status" value="1"/>
</dbReference>
<comment type="subcellular location">
    <subcellularLocation>
        <location evidence="1">Nucleus</location>
    </subcellularLocation>
</comment>
<protein>
    <recommendedName>
        <fullName evidence="3">protein-serine/threonine phosphatase</fullName>
        <ecNumber evidence="3">3.1.3.16</ecNumber>
    </recommendedName>
</protein>
<evidence type="ECO:0000256" key="9">
    <source>
        <dbReference type="ARBA" id="ARBA00048336"/>
    </source>
</evidence>
<proteinExistence type="inferred from homology"/>
<dbReference type="GO" id="GO:0008420">
    <property type="term" value="F:RNA polymerase II CTD heptapeptide repeat phosphatase activity"/>
    <property type="evidence" value="ECO:0007669"/>
    <property type="project" value="UniProtKB-ARBA"/>
</dbReference>
<feature type="compositionally biased region" description="Low complexity" evidence="10">
    <location>
        <begin position="136"/>
        <end position="147"/>
    </location>
</feature>
<dbReference type="AlphaFoldDB" id="A0A1E3J4V0"/>
<dbReference type="Pfam" id="PF04722">
    <property type="entry name" value="Ssu72"/>
    <property type="match status" value="1"/>
</dbReference>
<evidence type="ECO:0000256" key="5">
    <source>
        <dbReference type="ARBA" id="ARBA00022801"/>
    </source>
</evidence>
<dbReference type="Proteomes" id="UP000094819">
    <property type="component" value="Unassembled WGS sequence"/>
</dbReference>
<dbReference type="Gene3D" id="3.40.50.2300">
    <property type="match status" value="2"/>
</dbReference>
<accession>A0A1E3J4V0</accession>
<evidence type="ECO:0000256" key="6">
    <source>
        <dbReference type="ARBA" id="ARBA00022912"/>
    </source>
</evidence>
<evidence type="ECO:0000313" key="12">
    <source>
        <dbReference type="Proteomes" id="UP000094819"/>
    </source>
</evidence>
<feature type="region of interest" description="Disordered" evidence="10">
    <location>
        <begin position="1"/>
        <end position="158"/>
    </location>
</feature>
<keyword evidence="12" id="KW-1185">Reference proteome</keyword>
<dbReference type="PANTHER" id="PTHR20383">
    <property type="entry name" value="RNA POLYMERASE II SUBUNIT A C-TERMINAL DOMAIN PHOSPHATASE"/>
    <property type="match status" value="1"/>
</dbReference>
<dbReference type="EMBL" id="AWGH01000012">
    <property type="protein sequence ID" value="ODN95867.1"/>
    <property type="molecule type" value="Genomic_DNA"/>
</dbReference>
<comment type="similarity">
    <text evidence="2">Belongs to the SSU72 phosphatase family.</text>
</comment>
<evidence type="ECO:0000256" key="7">
    <source>
        <dbReference type="ARBA" id="ARBA00023242"/>
    </source>
</evidence>
<comment type="catalytic activity">
    <reaction evidence="9">
        <text>O-phospho-L-threonyl-[protein] + H2O = L-threonyl-[protein] + phosphate</text>
        <dbReference type="Rhea" id="RHEA:47004"/>
        <dbReference type="Rhea" id="RHEA-COMP:11060"/>
        <dbReference type="Rhea" id="RHEA-COMP:11605"/>
        <dbReference type="ChEBI" id="CHEBI:15377"/>
        <dbReference type="ChEBI" id="CHEBI:30013"/>
        <dbReference type="ChEBI" id="CHEBI:43474"/>
        <dbReference type="ChEBI" id="CHEBI:61977"/>
        <dbReference type="EC" id="3.1.3.16"/>
    </reaction>
</comment>
<dbReference type="RefSeq" id="XP_019031532.1">
    <property type="nucleotide sequence ID" value="XM_019176604.1"/>
</dbReference>
<evidence type="ECO:0000256" key="4">
    <source>
        <dbReference type="ARBA" id="ARBA00022664"/>
    </source>
</evidence>
<keyword evidence="5" id="KW-0378">Hydrolase</keyword>
<feature type="compositionally biased region" description="Polar residues" evidence="10">
    <location>
        <begin position="33"/>
        <end position="45"/>
    </location>
</feature>
<evidence type="ECO:0000256" key="1">
    <source>
        <dbReference type="ARBA" id="ARBA00004123"/>
    </source>
</evidence>
<name>A0A1E3J4V0_9TREE</name>
<dbReference type="InterPro" id="IPR006811">
    <property type="entry name" value="RNA_pol_II_suA"/>
</dbReference>
<organism evidence="11 12">
    <name type="scientific">Cryptococcus wingfieldii CBS 7118</name>
    <dbReference type="NCBI Taxonomy" id="1295528"/>
    <lineage>
        <taxon>Eukaryota</taxon>
        <taxon>Fungi</taxon>
        <taxon>Dikarya</taxon>
        <taxon>Basidiomycota</taxon>
        <taxon>Agaricomycotina</taxon>
        <taxon>Tremellomycetes</taxon>
        <taxon>Tremellales</taxon>
        <taxon>Cryptococcaceae</taxon>
        <taxon>Cryptococcus</taxon>
    </lineage>
</organism>
<dbReference type="GO" id="GO:0005847">
    <property type="term" value="C:mRNA cleavage and polyadenylation specificity factor complex"/>
    <property type="evidence" value="ECO:0007669"/>
    <property type="project" value="UniProtKB-ARBA"/>
</dbReference>
<comment type="catalytic activity">
    <reaction evidence="8">
        <text>O-phospho-L-seryl-[protein] + H2O = L-seryl-[protein] + phosphate</text>
        <dbReference type="Rhea" id="RHEA:20629"/>
        <dbReference type="Rhea" id="RHEA-COMP:9863"/>
        <dbReference type="Rhea" id="RHEA-COMP:11604"/>
        <dbReference type="ChEBI" id="CHEBI:15377"/>
        <dbReference type="ChEBI" id="CHEBI:29999"/>
        <dbReference type="ChEBI" id="CHEBI:43474"/>
        <dbReference type="ChEBI" id="CHEBI:83421"/>
        <dbReference type="EC" id="3.1.3.16"/>
    </reaction>
</comment>
<evidence type="ECO:0000256" key="2">
    <source>
        <dbReference type="ARBA" id="ARBA00008978"/>
    </source>
</evidence>
<evidence type="ECO:0000256" key="8">
    <source>
        <dbReference type="ARBA" id="ARBA00047761"/>
    </source>
</evidence>
<dbReference type="OrthoDB" id="57957at2759"/>
<feature type="compositionally biased region" description="Basic and acidic residues" evidence="10">
    <location>
        <begin position="97"/>
        <end position="110"/>
    </location>
</feature>
<comment type="caution">
    <text evidence="11">The sequence shown here is derived from an EMBL/GenBank/DDBJ whole genome shotgun (WGS) entry which is preliminary data.</text>
</comment>
<evidence type="ECO:0000313" key="11">
    <source>
        <dbReference type="EMBL" id="ODN95867.1"/>
    </source>
</evidence>
<reference evidence="11 12" key="1">
    <citation type="submission" date="2016-06" db="EMBL/GenBank/DDBJ databases">
        <title>Evolution of pathogenesis and genome organization in the Tremellales.</title>
        <authorList>
            <person name="Cuomo C."/>
            <person name="Litvintseva A."/>
            <person name="Heitman J."/>
            <person name="Chen Y."/>
            <person name="Sun S."/>
            <person name="Springer D."/>
            <person name="Dromer F."/>
            <person name="Young S."/>
            <person name="Zeng Q."/>
            <person name="Chapman S."/>
            <person name="Gujja S."/>
            <person name="Saif S."/>
            <person name="Birren B."/>
        </authorList>
    </citation>
    <scope>NUCLEOTIDE SEQUENCE [LARGE SCALE GENOMIC DNA]</scope>
    <source>
        <strain evidence="11 12">CBS 7118</strain>
    </source>
</reference>
<evidence type="ECO:0000256" key="3">
    <source>
        <dbReference type="ARBA" id="ARBA00013081"/>
    </source>
</evidence>
<sequence>MDPRRRNNQPPQQSYPPNPSGYNRGPPPPQDRYGSSYNESRSYPPQNGGYDTPPQSYRGPPPPQSQPVYGGAGGGGYPGNARDGNYPPNMPNFPPRDTAEGGFRPHDPRSRYSGAQASYNTPTPPPGQTPPHVGYGTPPTAAGALAPQRAGTGTPLSNGVKEEAMEEHTPGGMRRPLFCVVCASNNNRSMEAHHVLNQNSFRVISAGTGSAVRLPGPSIDRPNVYRFGTPYDTIYNDLMSQDPALYTRNGILPMLDRNRKVKRAPEKWQELRRVGADVVITCEERCFDAVCEDLLQRGGEYNRPIHIINVEIKDNPEEALIAGKSILDLARAIEASKDVDADIDHILNVQADKHPHTLLHTVAFY</sequence>
<keyword evidence="7" id="KW-0539">Nucleus</keyword>
<keyword evidence="6" id="KW-0904">Protein phosphatase</keyword>
<dbReference type="GO" id="GO:0031124">
    <property type="term" value="P:mRNA 3'-end processing"/>
    <property type="evidence" value="ECO:0007669"/>
    <property type="project" value="UniProtKB-ARBA"/>
</dbReference>